<dbReference type="GO" id="GO:0016787">
    <property type="term" value="F:hydrolase activity"/>
    <property type="evidence" value="ECO:0007669"/>
    <property type="project" value="InterPro"/>
</dbReference>
<reference evidence="3" key="2">
    <citation type="submission" date="2021-04" db="EMBL/GenBank/DDBJ databases">
        <authorList>
            <person name="Gilroy R."/>
        </authorList>
    </citation>
    <scope>NUCLEOTIDE SEQUENCE</scope>
    <source>
        <strain evidence="3">CHK186-1790</strain>
    </source>
</reference>
<dbReference type="GO" id="GO:0005737">
    <property type="term" value="C:cytoplasm"/>
    <property type="evidence" value="ECO:0007669"/>
    <property type="project" value="TreeGrafter"/>
</dbReference>
<dbReference type="AlphaFoldDB" id="A0A9D2SYF9"/>
<dbReference type="Pfam" id="PF04909">
    <property type="entry name" value="Amidohydro_2"/>
    <property type="match status" value="1"/>
</dbReference>
<name>A0A9D2SYF9_9FIRM</name>
<evidence type="ECO:0000256" key="1">
    <source>
        <dbReference type="ARBA" id="ARBA00023239"/>
    </source>
</evidence>
<evidence type="ECO:0000313" key="4">
    <source>
        <dbReference type="Proteomes" id="UP000823882"/>
    </source>
</evidence>
<dbReference type="PANTHER" id="PTHR21240">
    <property type="entry name" value="2-AMINO-3-CARBOXYLMUCONATE-6-SEMIALDEHYDE DECARBOXYLASE"/>
    <property type="match status" value="1"/>
</dbReference>
<dbReference type="Proteomes" id="UP000823882">
    <property type="component" value="Unassembled WGS sequence"/>
</dbReference>
<reference evidence="3" key="1">
    <citation type="journal article" date="2021" name="PeerJ">
        <title>Extensive microbial diversity within the chicken gut microbiome revealed by metagenomics and culture.</title>
        <authorList>
            <person name="Gilroy R."/>
            <person name="Ravi A."/>
            <person name="Getino M."/>
            <person name="Pursley I."/>
            <person name="Horton D.L."/>
            <person name="Alikhan N.F."/>
            <person name="Baker D."/>
            <person name="Gharbi K."/>
            <person name="Hall N."/>
            <person name="Watson M."/>
            <person name="Adriaenssens E.M."/>
            <person name="Foster-Nyarko E."/>
            <person name="Jarju S."/>
            <person name="Secka A."/>
            <person name="Antonio M."/>
            <person name="Oren A."/>
            <person name="Chaudhuri R.R."/>
            <person name="La Ragione R."/>
            <person name="Hildebrand F."/>
            <person name="Pallen M.J."/>
        </authorList>
    </citation>
    <scope>NUCLEOTIDE SEQUENCE</scope>
    <source>
        <strain evidence="3">CHK186-1790</strain>
    </source>
</reference>
<sequence length="289" mass="30708">MVIDFHTHTYPDKMAAATLAKLSGVSHLRPFTDGTAAGLAASMAQAGVDRSIVLPVATSPRQVPHINDAAAQLNRDWADAGLFSLGCIHPDYGDWRGELARVAGLGLKGIKLHPVYQGVSLDDPRYLRILDRAGDLGLIVVTHTGIDVGYPDLNFCAPETARRAVDQVGPVRLVLAHMGGWKQWDHVAELLSGTSVYLDTSFSTGTMDALDDGYYRPEDLALLSGADFLALVRAFGAGRLLFGTDSPWTGQAESIAWLRALPGLTAPEREAILGGNAASLLGLEPGQTA</sequence>
<evidence type="ECO:0000259" key="2">
    <source>
        <dbReference type="Pfam" id="PF04909"/>
    </source>
</evidence>
<dbReference type="CDD" id="cd01292">
    <property type="entry name" value="metallo-dependent_hydrolases"/>
    <property type="match status" value="1"/>
</dbReference>
<dbReference type="GO" id="GO:0016831">
    <property type="term" value="F:carboxy-lyase activity"/>
    <property type="evidence" value="ECO:0007669"/>
    <property type="project" value="InterPro"/>
</dbReference>
<keyword evidence="1" id="KW-0456">Lyase</keyword>
<dbReference type="SUPFAM" id="SSF51556">
    <property type="entry name" value="Metallo-dependent hydrolases"/>
    <property type="match status" value="1"/>
</dbReference>
<dbReference type="GO" id="GO:0019748">
    <property type="term" value="P:secondary metabolic process"/>
    <property type="evidence" value="ECO:0007669"/>
    <property type="project" value="TreeGrafter"/>
</dbReference>
<gene>
    <name evidence="3" type="ORF">H9701_02570</name>
</gene>
<comment type="caution">
    <text evidence="3">The sequence shown here is derived from an EMBL/GenBank/DDBJ whole genome shotgun (WGS) entry which is preliminary data.</text>
</comment>
<dbReference type="EMBL" id="DWWJ01000047">
    <property type="protein sequence ID" value="HJC40423.1"/>
    <property type="molecule type" value="Genomic_DNA"/>
</dbReference>
<organism evidence="3 4">
    <name type="scientific">Candidatus Intestinimonas pullistercoris</name>
    <dbReference type="NCBI Taxonomy" id="2838623"/>
    <lineage>
        <taxon>Bacteria</taxon>
        <taxon>Bacillati</taxon>
        <taxon>Bacillota</taxon>
        <taxon>Clostridia</taxon>
        <taxon>Eubacteriales</taxon>
        <taxon>Intestinimonas</taxon>
    </lineage>
</organism>
<protein>
    <submittedName>
        <fullName evidence="3">Amidohydrolase family protein</fullName>
    </submittedName>
</protein>
<evidence type="ECO:0000313" key="3">
    <source>
        <dbReference type="EMBL" id="HJC40423.1"/>
    </source>
</evidence>
<dbReference type="PANTHER" id="PTHR21240:SF28">
    <property type="entry name" value="ISO-OROTATE DECARBOXYLASE (EUROFUNG)"/>
    <property type="match status" value="1"/>
</dbReference>
<feature type="domain" description="Amidohydrolase-related" evidence="2">
    <location>
        <begin position="3"/>
        <end position="283"/>
    </location>
</feature>
<dbReference type="InterPro" id="IPR032466">
    <property type="entry name" value="Metal_Hydrolase"/>
</dbReference>
<accession>A0A9D2SYF9</accession>
<proteinExistence type="predicted"/>
<dbReference type="InterPro" id="IPR006680">
    <property type="entry name" value="Amidohydro-rel"/>
</dbReference>
<dbReference type="Gene3D" id="3.20.20.140">
    <property type="entry name" value="Metal-dependent hydrolases"/>
    <property type="match status" value="1"/>
</dbReference>
<dbReference type="InterPro" id="IPR032465">
    <property type="entry name" value="ACMSD"/>
</dbReference>